<dbReference type="AlphaFoldDB" id="A0A0B3XXW8"/>
<dbReference type="EMBL" id="JWLW01000066">
    <property type="protein sequence ID" value="KHT44368.1"/>
    <property type="molecule type" value="Genomic_DNA"/>
</dbReference>
<organism evidence="2 3">
    <name type="scientific">Alteromonas marina</name>
    <dbReference type="NCBI Taxonomy" id="203795"/>
    <lineage>
        <taxon>Bacteria</taxon>
        <taxon>Pseudomonadati</taxon>
        <taxon>Pseudomonadota</taxon>
        <taxon>Gammaproteobacteria</taxon>
        <taxon>Alteromonadales</taxon>
        <taxon>Alteromonadaceae</taxon>
        <taxon>Alteromonas/Salinimonas group</taxon>
        <taxon>Alteromonas</taxon>
    </lineage>
</organism>
<accession>A0A0B3XXW8</accession>
<dbReference type="GO" id="GO:0006313">
    <property type="term" value="P:DNA transposition"/>
    <property type="evidence" value="ECO:0007669"/>
    <property type="project" value="InterPro"/>
</dbReference>
<protein>
    <submittedName>
        <fullName evidence="2">Transposase</fullName>
    </submittedName>
</protein>
<reference evidence="2 3" key="1">
    <citation type="submission" date="2014-12" db="EMBL/GenBank/DDBJ databases">
        <title>Genome sequencing of Alteromonas marina AD001.</title>
        <authorList>
            <person name="Adrian T.G.S."/>
            <person name="Chan K.G."/>
        </authorList>
    </citation>
    <scope>NUCLEOTIDE SEQUENCE [LARGE SCALE GENOMIC DNA]</scope>
    <source>
        <strain evidence="2 3">AD001</strain>
    </source>
</reference>
<name>A0A0B3XXW8_9ALTE</name>
<dbReference type="Gene3D" id="3.30.70.1290">
    <property type="entry name" value="Transposase IS200-like"/>
    <property type="match status" value="1"/>
</dbReference>
<keyword evidence="3" id="KW-1185">Reference proteome</keyword>
<feature type="domain" description="Transposase IS200-like" evidence="1">
    <location>
        <begin position="14"/>
        <end position="188"/>
    </location>
</feature>
<dbReference type="GO" id="GO:0003677">
    <property type="term" value="F:DNA binding"/>
    <property type="evidence" value="ECO:0007669"/>
    <property type="project" value="InterPro"/>
</dbReference>
<dbReference type="RefSeq" id="WP_039222900.1">
    <property type="nucleotide sequence ID" value="NZ_JWLW01000066.1"/>
</dbReference>
<dbReference type="Proteomes" id="UP000031197">
    <property type="component" value="Unassembled WGS sequence"/>
</dbReference>
<evidence type="ECO:0000259" key="1">
    <source>
        <dbReference type="SMART" id="SM01321"/>
    </source>
</evidence>
<comment type="caution">
    <text evidence="2">The sequence shown here is derived from an EMBL/GenBank/DDBJ whole genome shotgun (WGS) entry which is preliminary data.</text>
</comment>
<evidence type="ECO:0000313" key="3">
    <source>
        <dbReference type="Proteomes" id="UP000031197"/>
    </source>
</evidence>
<sequence>MPKARNSQISLNDTPYYHCVSRCVRRAYLCGEENGKSFEHRRKWVEDRIHFLSTVFTIDVCAYAVMSNHTHLVLHVSKNQAESLSTEDIIQRWHCLFKGTSLTRLYLSPMSRKDLSEMQIETVRLTAEVWRKRLFDISWFMRALNEYIARAANKEDDCTGHFWEGRFKSQALLDESALAACMAYVDLNPVRAKLAKTPEESGYTSIKYRVQAAKAGKKPKRLMPFMAKPNQEMASSLPFTFVDYLQLIDASSRTLQPNKRGSVEQDLPLVLTRLNIELEQWLNLTTQFERRFKHAAGRLINLERYALNQNLKRIHGRQNALRLLG</sequence>
<evidence type="ECO:0000313" key="2">
    <source>
        <dbReference type="EMBL" id="KHT44368.1"/>
    </source>
</evidence>
<dbReference type="InterPro" id="IPR002686">
    <property type="entry name" value="Transposase_17"/>
</dbReference>
<dbReference type="OrthoDB" id="9814067at2"/>
<dbReference type="SMART" id="SM01321">
    <property type="entry name" value="Y1_Tnp"/>
    <property type="match status" value="1"/>
</dbReference>
<dbReference type="SUPFAM" id="SSF143422">
    <property type="entry name" value="Transposase IS200-like"/>
    <property type="match status" value="1"/>
</dbReference>
<dbReference type="GO" id="GO:0004803">
    <property type="term" value="F:transposase activity"/>
    <property type="evidence" value="ECO:0007669"/>
    <property type="project" value="InterPro"/>
</dbReference>
<gene>
    <name evidence="2" type="ORF">RJ41_15900</name>
</gene>
<dbReference type="PANTHER" id="PTHR34322:SF2">
    <property type="entry name" value="TRANSPOSASE IS200-LIKE DOMAIN-CONTAINING PROTEIN"/>
    <property type="match status" value="1"/>
</dbReference>
<dbReference type="PANTHER" id="PTHR34322">
    <property type="entry name" value="TRANSPOSASE, Y1_TNP DOMAIN-CONTAINING"/>
    <property type="match status" value="1"/>
</dbReference>
<proteinExistence type="predicted"/>
<dbReference type="InterPro" id="IPR036515">
    <property type="entry name" value="Transposase_17_sf"/>
</dbReference>